<evidence type="ECO:0000313" key="2">
    <source>
        <dbReference type="Proteomes" id="UP001060085"/>
    </source>
</evidence>
<sequence>MLAGSTHSLLVMIAASIAAAAICLIIINFGEGFGPGFIPLNPFLAPSAARFVIHRVQTLNLVVFSSLEPNLYVFSPSLISSLCRLNMSLPFYEQNSPGKRPQIYGLVFLRNCFSCNLLLEKSVDHFN</sequence>
<reference evidence="2" key="1">
    <citation type="journal article" date="2023" name="Nat. Plants">
        <title>Single-cell RNA sequencing provides a high-resolution roadmap for understanding the multicellular compartmentation of specialized metabolism.</title>
        <authorList>
            <person name="Sun S."/>
            <person name="Shen X."/>
            <person name="Li Y."/>
            <person name="Li Y."/>
            <person name="Wang S."/>
            <person name="Li R."/>
            <person name="Zhang H."/>
            <person name="Shen G."/>
            <person name="Guo B."/>
            <person name="Wei J."/>
            <person name="Xu J."/>
            <person name="St-Pierre B."/>
            <person name="Chen S."/>
            <person name="Sun C."/>
        </authorList>
    </citation>
    <scope>NUCLEOTIDE SEQUENCE [LARGE SCALE GENOMIC DNA]</scope>
</reference>
<comment type="caution">
    <text evidence="1">The sequence shown here is derived from an EMBL/GenBank/DDBJ whole genome shotgun (WGS) entry which is preliminary data.</text>
</comment>
<keyword evidence="2" id="KW-1185">Reference proteome</keyword>
<proteinExistence type="predicted"/>
<protein>
    <submittedName>
        <fullName evidence="1">Uncharacterized protein</fullName>
    </submittedName>
</protein>
<dbReference type="Proteomes" id="UP001060085">
    <property type="component" value="Linkage Group LG05"/>
</dbReference>
<organism evidence="1 2">
    <name type="scientific">Catharanthus roseus</name>
    <name type="common">Madagascar periwinkle</name>
    <name type="synonym">Vinca rosea</name>
    <dbReference type="NCBI Taxonomy" id="4058"/>
    <lineage>
        <taxon>Eukaryota</taxon>
        <taxon>Viridiplantae</taxon>
        <taxon>Streptophyta</taxon>
        <taxon>Embryophyta</taxon>
        <taxon>Tracheophyta</taxon>
        <taxon>Spermatophyta</taxon>
        <taxon>Magnoliopsida</taxon>
        <taxon>eudicotyledons</taxon>
        <taxon>Gunneridae</taxon>
        <taxon>Pentapetalae</taxon>
        <taxon>asterids</taxon>
        <taxon>lamiids</taxon>
        <taxon>Gentianales</taxon>
        <taxon>Apocynaceae</taxon>
        <taxon>Rauvolfioideae</taxon>
        <taxon>Vinceae</taxon>
        <taxon>Catharanthinae</taxon>
        <taxon>Catharanthus</taxon>
    </lineage>
</organism>
<name>A0ACC0AMX5_CATRO</name>
<accession>A0ACC0AMX5</accession>
<dbReference type="EMBL" id="CM044705">
    <property type="protein sequence ID" value="KAI5661514.1"/>
    <property type="molecule type" value="Genomic_DNA"/>
</dbReference>
<evidence type="ECO:0000313" key="1">
    <source>
        <dbReference type="EMBL" id="KAI5661514.1"/>
    </source>
</evidence>
<gene>
    <name evidence="1" type="ORF">M9H77_20837</name>
</gene>